<reference evidence="1 2" key="1">
    <citation type="submission" date="2020-02" db="EMBL/GenBank/DDBJ databases">
        <authorList>
            <person name="Liang J."/>
        </authorList>
    </citation>
    <scope>NUCLEOTIDE SEQUENCE [LARGE SCALE GENOMIC DNA]</scope>
    <source>
        <strain evidence="1 2">L22-9</strain>
    </source>
</reference>
<evidence type="ECO:0000313" key="1">
    <source>
        <dbReference type="EMBL" id="QKS85868.1"/>
    </source>
</evidence>
<dbReference type="Proteomes" id="UP000509545">
    <property type="component" value="Chromosome"/>
</dbReference>
<dbReference type="EMBL" id="CP048810">
    <property type="protein sequence ID" value="QKS85868.1"/>
    <property type="molecule type" value="Genomic_DNA"/>
</dbReference>
<dbReference type="KEGG" id="pbz:GN234_29790"/>
<dbReference type="PANTHER" id="PTHR38436:SF1">
    <property type="entry name" value="ESTER CYCLASE"/>
    <property type="match status" value="1"/>
</dbReference>
<dbReference type="AlphaFoldDB" id="A0A6N1CM59"/>
<dbReference type="Gene3D" id="3.10.450.50">
    <property type="match status" value="1"/>
</dbReference>
<sequence>MTSNLATLYSDYIACLNAQDWESLGHFVHPDVVHNARRLGLHGYRSMLEANYRDIPDLRFEIEFLVIEPPKLAARLAFNCTPTGEFLGLAVNGARISFAENVFYAVEDGRIREVWSVIDKEAIEAQLQFQAALKTAHPTPGNS</sequence>
<keyword evidence="2" id="KW-1185">Reference proteome</keyword>
<accession>A0A6N1CM59</accession>
<dbReference type="SUPFAM" id="SSF54427">
    <property type="entry name" value="NTF2-like"/>
    <property type="match status" value="1"/>
</dbReference>
<dbReference type="InterPro" id="IPR009959">
    <property type="entry name" value="Cyclase_SnoaL-like"/>
</dbReference>
<evidence type="ECO:0000313" key="2">
    <source>
        <dbReference type="Proteomes" id="UP000509545"/>
    </source>
</evidence>
<dbReference type="PANTHER" id="PTHR38436">
    <property type="entry name" value="POLYKETIDE CYCLASE SNOAL-LIKE DOMAIN"/>
    <property type="match status" value="1"/>
</dbReference>
<dbReference type="RefSeq" id="WP_176689524.1">
    <property type="nucleotide sequence ID" value="NZ_CP048810.1"/>
</dbReference>
<dbReference type="GO" id="GO:0030638">
    <property type="term" value="P:polyketide metabolic process"/>
    <property type="evidence" value="ECO:0007669"/>
    <property type="project" value="InterPro"/>
</dbReference>
<name>A0A6N1CM59_9PSED</name>
<proteinExistence type="predicted"/>
<protein>
    <submittedName>
        <fullName evidence="1">Ester cyclase</fullName>
    </submittedName>
</protein>
<gene>
    <name evidence="1" type="ORF">GN234_29790</name>
</gene>
<dbReference type="InterPro" id="IPR032710">
    <property type="entry name" value="NTF2-like_dom_sf"/>
</dbReference>
<organism evidence="1 2">
    <name type="scientific">Pseudomonas bijieensis</name>
    <dbReference type="NCBI Taxonomy" id="2681983"/>
    <lineage>
        <taxon>Bacteria</taxon>
        <taxon>Pseudomonadati</taxon>
        <taxon>Pseudomonadota</taxon>
        <taxon>Gammaproteobacteria</taxon>
        <taxon>Pseudomonadales</taxon>
        <taxon>Pseudomonadaceae</taxon>
        <taxon>Pseudomonas</taxon>
    </lineage>
</organism>
<dbReference type="Pfam" id="PF07366">
    <property type="entry name" value="SnoaL"/>
    <property type="match status" value="1"/>
</dbReference>